<dbReference type="FunCoup" id="A0A2G5EF32">
    <property type="interactions" value="820"/>
</dbReference>
<keyword evidence="6" id="KW-1185">Reference proteome</keyword>
<evidence type="ECO:0000313" key="6">
    <source>
        <dbReference type="Proteomes" id="UP000230069"/>
    </source>
</evidence>
<evidence type="ECO:0008006" key="7">
    <source>
        <dbReference type="Google" id="ProtNLM"/>
    </source>
</evidence>
<keyword evidence="4" id="KW-1133">Transmembrane helix</keyword>
<dbReference type="AlphaFoldDB" id="A0A2G5EF32"/>
<evidence type="ECO:0000313" key="5">
    <source>
        <dbReference type="EMBL" id="PIA54376.1"/>
    </source>
</evidence>
<evidence type="ECO:0000256" key="4">
    <source>
        <dbReference type="SAM" id="Phobius"/>
    </source>
</evidence>
<sequence>MSSSRQDNDPNKPVTGYPYLHQPPPPPSSTAAQPNNYPPPPPQQFHYQQQTHTGTAYPYTVPPPANYYYNNPNNAYPPQNYYNPQRATLFRRLIVALISVFILFGIITFITWLVLRPHVPDFQIESASLTGFNTSIPNQFTAIWDIGFYVRNPNKKMTIIYERIDGYMFYRKEKLSENGIAPFVQNTKNETRFKAKFVAPGTYVDSDLISQMTSERNRGTVNFNLRLIGWIKFKTGSWRTRMRLMRVFCDNIPIMFSANSGGVGTLSGGPKKCDVDL</sequence>
<organism evidence="5 6">
    <name type="scientific">Aquilegia coerulea</name>
    <name type="common">Rocky mountain columbine</name>
    <dbReference type="NCBI Taxonomy" id="218851"/>
    <lineage>
        <taxon>Eukaryota</taxon>
        <taxon>Viridiplantae</taxon>
        <taxon>Streptophyta</taxon>
        <taxon>Embryophyta</taxon>
        <taxon>Tracheophyta</taxon>
        <taxon>Spermatophyta</taxon>
        <taxon>Magnoliopsida</taxon>
        <taxon>Ranunculales</taxon>
        <taxon>Ranunculaceae</taxon>
        <taxon>Thalictroideae</taxon>
        <taxon>Aquilegia</taxon>
    </lineage>
</organism>
<keyword evidence="4" id="KW-0812">Transmembrane</keyword>
<proteinExistence type="predicted"/>
<gene>
    <name evidence="5" type="ORF">AQUCO_00900724v1</name>
</gene>
<dbReference type="STRING" id="218851.A0A2G5EF32"/>
<dbReference type="EMBL" id="KZ305026">
    <property type="protein sequence ID" value="PIA54376.1"/>
    <property type="molecule type" value="Genomic_DNA"/>
</dbReference>
<dbReference type="OrthoDB" id="695142at2759"/>
<dbReference type="PANTHER" id="PTHR31234:SF55">
    <property type="entry name" value="LATE EMBRYOGENESIS ABUNDANT (LEA) HYDROXYPROLINE-RICH GLYCOPROTEIN FAMILY"/>
    <property type="match status" value="1"/>
</dbReference>
<dbReference type="InParanoid" id="A0A2G5EF32"/>
<name>A0A2G5EF32_AQUCA</name>
<protein>
    <recommendedName>
        <fullName evidence="7">Late embryogenesis abundant protein LEA-2 subgroup domain-containing protein</fullName>
    </recommendedName>
</protein>
<dbReference type="Proteomes" id="UP000230069">
    <property type="component" value="Unassembled WGS sequence"/>
</dbReference>
<evidence type="ECO:0000256" key="2">
    <source>
        <dbReference type="ARBA" id="ARBA00023136"/>
    </source>
</evidence>
<dbReference type="PANTHER" id="PTHR31234">
    <property type="entry name" value="LATE EMBRYOGENESIS ABUNDANT (LEA) HYDROXYPROLINE-RICH GLYCOPROTEIN FAMILY"/>
    <property type="match status" value="1"/>
</dbReference>
<feature type="compositionally biased region" description="Basic and acidic residues" evidence="3">
    <location>
        <begin position="1"/>
        <end position="10"/>
    </location>
</feature>
<dbReference type="GO" id="GO:0005886">
    <property type="term" value="C:plasma membrane"/>
    <property type="evidence" value="ECO:0007669"/>
    <property type="project" value="TreeGrafter"/>
</dbReference>
<evidence type="ECO:0000256" key="1">
    <source>
        <dbReference type="ARBA" id="ARBA00004370"/>
    </source>
</evidence>
<accession>A0A2G5EF32</accession>
<keyword evidence="2 4" id="KW-0472">Membrane</keyword>
<dbReference type="GO" id="GO:0098542">
    <property type="term" value="P:defense response to other organism"/>
    <property type="evidence" value="ECO:0007669"/>
    <property type="project" value="InterPro"/>
</dbReference>
<dbReference type="InterPro" id="IPR044839">
    <property type="entry name" value="NDR1-like"/>
</dbReference>
<feature type="region of interest" description="Disordered" evidence="3">
    <location>
        <begin position="1"/>
        <end position="52"/>
    </location>
</feature>
<feature type="transmembrane region" description="Helical" evidence="4">
    <location>
        <begin position="93"/>
        <end position="115"/>
    </location>
</feature>
<reference evidence="5 6" key="1">
    <citation type="submission" date="2017-09" db="EMBL/GenBank/DDBJ databases">
        <title>WGS assembly of Aquilegia coerulea Goldsmith.</title>
        <authorList>
            <person name="Hodges S."/>
            <person name="Kramer E."/>
            <person name="Nordborg M."/>
            <person name="Tomkins J."/>
            <person name="Borevitz J."/>
            <person name="Derieg N."/>
            <person name="Yan J."/>
            <person name="Mihaltcheva S."/>
            <person name="Hayes R.D."/>
            <person name="Rokhsar D."/>
        </authorList>
    </citation>
    <scope>NUCLEOTIDE SEQUENCE [LARGE SCALE GENOMIC DNA]</scope>
    <source>
        <strain evidence="6">cv. Goldsmith</strain>
    </source>
</reference>
<comment type="subcellular location">
    <subcellularLocation>
        <location evidence="1">Membrane</location>
    </subcellularLocation>
</comment>
<evidence type="ECO:0000256" key="3">
    <source>
        <dbReference type="SAM" id="MobiDB-lite"/>
    </source>
</evidence>